<sequence>MRSYGLKLVGIRTIYRQSGNLDSNFTDLSVTVDARIQRHNYICQKLSEQDQKVGWVVYQEPRLRDKNNVLHKPDLTLVKEDKAYVVDVTVRYEFNTTYLDGAMIEKTSFV</sequence>
<protein>
    <submittedName>
        <fullName evidence="1">Uncharacterized protein</fullName>
    </submittedName>
</protein>
<dbReference type="Proteomes" id="UP001145742">
    <property type="component" value="Unassembled WGS sequence"/>
</dbReference>
<dbReference type="EMBL" id="WHWB01025905">
    <property type="protein sequence ID" value="KAJ7428614.1"/>
    <property type="molecule type" value="Genomic_DNA"/>
</dbReference>
<proteinExistence type="predicted"/>
<comment type="caution">
    <text evidence="1">The sequence shown here is derived from an EMBL/GenBank/DDBJ whole genome shotgun (WGS) entry which is preliminary data.</text>
</comment>
<organism evidence="1 2">
    <name type="scientific">Willisornis vidua</name>
    <name type="common">Xingu scale-backed antbird</name>
    <dbReference type="NCBI Taxonomy" id="1566151"/>
    <lineage>
        <taxon>Eukaryota</taxon>
        <taxon>Metazoa</taxon>
        <taxon>Chordata</taxon>
        <taxon>Craniata</taxon>
        <taxon>Vertebrata</taxon>
        <taxon>Euteleostomi</taxon>
        <taxon>Archelosauria</taxon>
        <taxon>Archosauria</taxon>
        <taxon>Dinosauria</taxon>
        <taxon>Saurischia</taxon>
        <taxon>Theropoda</taxon>
        <taxon>Coelurosauria</taxon>
        <taxon>Aves</taxon>
        <taxon>Neognathae</taxon>
        <taxon>Neoaves</taxon>
        <taxon>Telluraves</taxon>
        <taxon>Australaves</taxon>
        <taxon>Passeriformes</taxon>
        <taxon>Thamnophilidae</taxon>
        <taxon>Willisornis</taxon>
    </lineage>
</organism>
<evidence type="ECO:0000313" key="2">
    <source>
        <dbReference type="Proteomes" id="UP001145742"/>
    </source>
</evidence>
<gene>
    <name evidence="1" type="ORF">WISP_01168</name>
</gene>
<accession>A0ABQ9E0J4</accession>
<name>A0ABQ9E0J4_9PASS</name>
<evidence type="ECO:0000313" key="1">
    <source>
        <dbReference type="EMBL" id="KAJ7428614.1"/>
    </source>
</evidence>
<reference evidence="1" key="1">
    <citation type="submission" date="2019-10" db="EMBL/GenBank/DDBJ databases">
        <authorList>
            <person name="Soares A.E.R."/>
            <person name="Aleixo A."/>
            <person name="Schneider P."/>
            <person name="Miyaki C.Y."/>
            <person name="Schneider M.P."/>
            <person name="Mello C."/>
            <person name="Vasconcelos A.T.R."/>
        </authorList>
    </citation>
    <scope>NUCLEOTIDE SEQUENCE</scope>
    <source>
        <tissue evidence="1">Muscle</tissue>
    </source>
</reference>
<keyword evidence="2" id="KW-1185">Reference proteome</keyword>